<accession>A0ACB9ETX8</accession>
<comment type="caution">
    <text evidence="1">The sequence shown here is derived from an EMBL/GenBank/DDBJ whole genome shotgun (WGS) entry which is preliminary data.</text>
</comment>
<keyword evidence="2" id="KW-1185">Reference proteome</keyword>
<sequence>MDSSNSGSFQSSSGAAAVAAGDNEEYDSRTHSISSFFTPSNHFNPNLNHLLPPPPPTDTNFFNPVQHPGSAWTGTYLSTTDPNTKPAHHNPKKRTRASRRAPTTILTTDTTNFRKMVQEFTGIPTSPFTTTTPLSRRLDLFRPTPHKLQQPPPFLNPNNNIVESGTSNFQLYPSNIHELQKQPSTLMDLQNPMVSFQTLLQTSLPQHSNGLQGLQSSSKRWRDQTEKFESFEDDNIGRSKLDSGLDNVVVSSRSGGGGDQVQGDLPF</sequence>
<protein>
    <submittedName>
        <fullName evidence="1">Uncharacterized protein</fullName>
    </submittedName>
</protein>
<reference evidence="2" key="1">
    <citation type="journal article" date="2022" name="Mol. Ecol. Resour.">
        <title>The genomes of chicory, endive, great burdock and yacon provide insights into Asteraceae palaeo-polyploidization history and plant inulin production.</title>
        <authorList>
            <person name="Fan W."/>
            <person name="Wang S."/>
            <person name="Wang H."/>
            <person name="Wang A."/>
            <person name="Jiang F."/>
            <person name="Liu H."/>
            <person name="Zhao H."/>
            <person name="Xu D."/>
            <person name="Zhang Y."/>
        </authorList>
    </citation>
    <scope>NUCLEOTIDE SEQUENCE [LARGE SCALE GENOMIC DNA]</scope>
    <source>
        <strain evidence="2">cv. Yunnan</strain>
    </source>
</reference>
<evidence type="ECO:0000313" key="1">
    <source>
        <dbReference type="EMBL" id="KAI3762190.1"/>
    </source>
</evidence>
<reference evidence="1 2" key="2">
    <citation type="journal article" date="2022" name="Mol. Ecol. Resour.">
        <title>The genomes of chicory, endive, great burdock and yacon provide insights into Asteraceae paleo-polyploidization history and plant inulin production.</title>
        <authorList>
            <person name="Fan W."/>
            <person name="Wang S."/>
            <person name="Wang H."/>
            <person name="Wang A."/>
            <person name="Jiang F."/>
            <person name="Liu H."/>
            <person name="Zhao H."/>
            <person name="Xu D."/>
            <person name="Zhang Y."/>
        </authorList>
    </citation>
    <scope>NUCLEOTIDE SEQUENCE [LARGE SCALE GENOMIC DNA]</scope>
    <source>
        <strain evidence="2">cv. Yunnan</strain>
        <tissue evidence="1">Leaves</tissue>
    </source>
</reference>
<dbReference type="EMBL" id="CM042034">
    <property type="protein sequence ID" value="KAI3762190.1"/>
    <property type="molecule type" value="Genomic_DNA"/>
</dbReference>
<name>A0ACB9ETX8_9ASTR</name>
<evidence type="ECO:0000313" key="2">
    <source>
        <dbReference type="Proteomes" id="UP001056120"/>
    </source>
</evidence>
<dbReference type="Proteomes" id="UP001056120">
    <property type="component" value="Linkage Group LG17"/>
</dbReference>
<proteinExistence type="predicted"/>
<gene>
    <name evidence="1" type="ORF">L1987_52614</name>
</gene>
<organism evidence="1 2">
    <name type="scientific">Smallanthus sonchifolius</name>
    <dbReference type="NCBI Taxonomy" id="185202"/>
    <lineage>
        <taxon>Eukaryota</taxon>
        <taxon>Viridiplantae</taxon>
        <taxon>Streptophyta</taxon>
        <taxon>Embryophyta</taxon>
        <taxon>Tracheophyta</taxon>
        <taxon>Spermatophyta</taxon>
        <taxon>Magnoliopsida</taxon>
        <taxon>eudicotyledons</taxon>
        <taxon>Gunneridae</taxon>
        <taxon>Pentapetalae</taxon>
        <taxon>asterids</taxon>
        <taxon>campanulids</taxon>
        <taxon>Asterales</taxon>
        <taxon>Asteraceae</taxon>
        <taxon>Asteroideae</taxon>
        <taxon>Heliantheae alliance</taxon>
        <taxon>Millerieae</taxon>
        <taxon>Smallanthus</taxon>
    </lineage>
</organism>